<dbReference type="PANTHER" id="PTHR33207">
    <property type="entry name" value="F-BOX DOMAIN CONTAINING PROTEIN-RELATED"/>
    <property type="match status" value="1"/>
</dbReference>
<gene>
    <name evidence="2" type="ORF">LITE_LOCUS376</name>
</gene>
<keyword evidence="3" id="KW-1185">Reference proteome</keyword>
<evidence type="ECO:0000313" key="2">
    <source>
        <dbReference type="EMBL" id="CAI0374865.1"/>
    </source>
</evidence>
<organism evidence="2 3">
    <name type="scientific">Linum tenue</name>
    <dbReference type="NCBI Taxonomy" id="586396"/>
    <lineage>
        <taxon>Eukaryota</taxon>
        <taxon>Viridiplantae</taxon>
        <taxon>Streptophyta</taxon>
        <taxon>Embryophyta</taxon>
        <taxon>Tracheophyta</taxon>
        <taxon>Spermatophyta</taxon>
        <taxon>Magnoliopsida</taxon>
        <taxon>eudicotyledons</taxon>
        <taxon>Gunneridae</taxon>
        <taxon>Pentapetalae</taxon>
        <taxon>rosids</taxon>
        <taxon>fabids</taxon>
        <taxon>Malpighiales</taxon>
        <taxon>Linaceae</taxon>
        <taxon>Linum</taxon>
    </lineage>
</organism>
<dbReference type="Proteomes" id="UP001154282">
    <property type="component" value="Unassembled WGS sequence"/>
</dbReference>
<dbReference type="AlphaFoldDB" id="A0AAV0GPG4"/>
<sequence>MATEGCPWSWASRKRRRIRKPPPNLAMIGDDLLVEILIRLPNHRFASGCKPVCKRWRSLISSPRFNRRFVSHHRINNQPTMPDNPDDLQSIILSFLPPMPSAVAGCFKVLDCFKDLVLCGFWDLDSDNKELCRSYFICNPFTKQWMALPLAPEKATGYKSHCTRFVFESRISYDLDMEGGDDEQKVVYSEYRFRVVSVYQHDESIKLDWFCSQSAEECEPVEGVGLFGHRRKDKGPAANPCHRVKKQKVMNGSCSRQYGAIGRKSYVKDGALISCRRNRRQHLFN</sequence>
<name>A0AAV0GPG4_9ROSI</name>
<dbReference type="Pfam" id="PF00646">
    <property type="entry name" value="F-box"/>
    <property type="match status" value="1"/>
</dbReference>
<evidence type="ECO:0000313" key="3">
    <source>
        <dbReference type="Proteomes" id="UP001154282"/>
    </source>
</evidence>
<dbReference type="Gene3D" id="1.20.1280.50">
    <property type="match status" value="1"/>
</dbReference>
<dbReference type="SUPFAM" id="SSF81383">
    <property type="entry name" value="F-box domain"/>
    <property type="match status" value="1"/>
</dbReference>
<dbReference type="EMBL" id="CAMGYJ010000002">
    <property type="protein sequence ID" value="CAI0374865.1"/>
    <property type="molecule type" value="Genomic_DNA"/>
</dbReference>
<dbReference type="InterPro" id="IPR036047">
    <property type="entry name" value="F-box-like_dom_sf"/>
</dbReference>
<comment type="caution">
    <text evidence="2">The sequence shown here is derived from an EMBL/GenBank/DDBJ whole genome shotgun (WGS) entry which is preliminary data.</text>
</comment>
<evidence type="ECO:0000259" key="1">
    <source>
        <dbReference type="Pfam" id="PF00646"/>
    </source>
</evidence>
<protein>
    <recommendedName>
        <fullName evidence="1">F-box domain-containing protein</fullName>
    </recommendedName>
</protein>
<feature type="domain" description="F-box" evidence="1">
    <location>
        <begin position="30"/>
        <end position="67"/>
    </location>
</feature>
<reference evidence="2" key="1">
    <citation type="submission" date="2022-08" db="EMBL/GenBank/DDBJ databases">
        <authorList>
            <person name="Gutierrez-Valencia J."/>
        </authorList>
    </citation>
    <scope>NUCLEOTIDE SEQUENCE</scope>
</reference>
<proteinExistence type="predicted"/>
<accession>A0AAV0GPG4</accession>
<dbReference type="InterPro" id="IPR001810">
    <property type="entry name" value="F-box_dom"/>
</dbReference>